<gene>
    <name evidence="1" type="ORF">BWY04_01409</name>
</gene>
<protein>
    <submittedName>
        <fullName evidence="1">Uncharacterized protein</fullName>
    </submittedName>
</protein>
<sequence length="95" mass="10634">MSKYSTTIFWCLFTFQITLGTDKQASFEIDISLDFSVISGFIMISSSIRSDHFLFSFQKVIAIILIFLHNCGAASHTQSYSYISSIKVSANSKIS</sequence>
<evidence type="ECO:0000313" key="1">
    <source>
        <dbReference type="EMBL" id="OQB40235.1"/>
    </source>
</evidence>
<dbReference type="EMBL" id="MWDB01000052">
    <property type="protein sequence ID" value="OQB40235.1"/>
    <property type="molecule type" value="Genomic_DNA"/>
</dbReference>
<comment type="caution">
    <text evidence="1">The sequence shown here is derived from an EMBL/GenBank/DDBJ whole genome shotgun (WGS) entry which is preliminary data.</text>
</comment>
<reference evidence="1" key="1">
    <citation type="submission" date="2017-02" db="EMBL/GenBank/DDBJ databases">
        <title>Delving into the versatile metabolic prowess of the omnipresent phylum Bacteroidetes.</title>
        <authorList>
            <person name="Nobu M.K."/>
            <person name="Mei R."/>
            <person name="Narihiro T."/>
            <person name="Kuroda K."/>
            <person name="Liu W.-T."/>
        </authorList>
    </citation>
    <scope>NUCLEOTIDE SEQUENCE</scope>
    <source>
        <strain evidence="1">ADurb.Bin160</strain>
    </source>
</reference>
<dbReference type="Proteomes" id="UP000485621">
    <property type="component" value="Unassembled WGS sequence"/>
</dbReference>
<dbReference type="AlphaFoldDB" id="A0A1V5ZJ40"/>
<organism evidence="1">
    <name type="scientific">candidate division CPR1 bacterium ADurb.Bin160</name>
    <dbReference type="NCBI Taxonomy" id="1852826"/>
    <lineage>
        <taxon>Bacteria</taxon>
        <taxon>candidate division CPR1</taxon>
    </lineage>
</organism>
<accession>A0A1V5ZJ40</accession>
<name>A0A1V5ZJ40_9BACT</name>
<proteinExistence type="predicted"/>